<gene>
    <name evidence="2" type="primary">Mo04176</name>
    <name evidence="2" type="ORF">E5Q_04176</name>
</gene>
<dbReference type="HOGENOM" id="CLU_1619453_0_0_1"/>
<evidence type="ECO:0000256" key="1">
    <source>
        <dbReference type="SAM" id="MobiDB-lite"/>
    </source>
</evidence>
<dbReference type="InParanoid" id="G7E3T8"/>
<comment type="caution">
    <text evidence="2">The sequence shown here is derived from an EMBL/GenBank/DDBJ whole genome shotgun (WGS) entry which is preliminary data.</text>
</comment>
<feature type="region of interest" description="Disordered" evidence="1">
    <location>
        <begin position="13"/>
        <end position="35"/>
    </location>
</feature>
<accession>G7E3T8</accession>
<reference evidence="2 3" key="2">
    <citation type="journal article" date="2012" name="Open Biol.">
        <title>Characteristics of nucleosomes and linker DNA regions on the genome of the basidiomycete Mixia osmundae revealed by mono- and dinucleosome mapping.</title>
        <authorList>
            <person name="Nishida H."/>
            <person name="Kondo S."/>
            <person name="Matsumoto T."/>
            <person name="Suzuki Y."/>
            <person name="Yoshikawa H."/>
            <person name="Taylor T.D."/>
            <person name="Sugiyama J."/>
        </authorList>
    </citation>
    <scope>NUCLEOTIDE SEQUENCE [LARGE SCALE GENOMIC DNA]</scope>
    <source>
        <strain evidence="3">CBS 9802 / IAM 14324 / JCM 22182 / KY 12970</strain>
    </source>
</reference>
<dbReference type="RefSeq" id="XP_014570593.1">
    <property type="nucleotide sequence ID" value="XM_014715107.1"/>
</dbReference>
<reference evidence="2 3" key="1">
    <citation type="journal article" date="2011" name="J. Gen. Appl. Microbiol.">
        <title>Draft genome sequencing of the enigmatic basidiomycete Mixia osmundae.</title>
        <authorList>
            <person name="Nishida H."/>
            <person name="Nagatsuka Y."/>
            <person name="Sugiyama J."/>
        </authorList>
    </citation>
    <scope>NUCLEOTIDE SEQUENCE [LARGE SCALE GENOMIC DNA]</scope>
    <source>
        <strain evidence="3">CBS 9802 / IAM 14324 / JCM 22182 / KY 12970</strain>
    </source>
</reference>
<evidence type="ECO:0000313" key="3">
    <source>
        <dbReference type="Proteomes" id="UP000009131"/>
    </source>
</evidence>
<proteinExistence type="predicted"/>
<name>G7E3T8_MIXOS</name>
<sequence>MDDDERGFIREQLDGLYQPLRAPSGGSLGEDERGKTLRSTAIEEICAQIDAFMAKARHDKLLKDEEIDQLVRQIDILRSEEAQREMNKRDKAAHPDGLFLTTAQAQSNWVEALPQSWPHGDARQRKAYERLLRKVQNAHEQRDTLQQQDQHYKKLEHLVVDAMQ</sequence>
<organism evidence="2 3">
    <name type="scientific">Mixia osmundae (strain CBS 9802 / IAM 14324 / JCM 22182 / KY 12970)</name>
    <dbReference type="NCBI Taxonomy" id="764103"/>
    <lineage>
        <taxon>Eukaryota</taxon>
        <taxon>Fungi</taxon>
        <taxon>Dikarya</taxon>
        <taxon>Basidiomycota</taxon>
        <taxon>Pucciniomycotina</taxon>
        <taxon>Mixiomycetes</taxon>
        <taxon>Mixiales</taxon>
        <taxon>Mixiaceae</taxon>
        <taxon>Mixia</taxon>
    </lineage>
</organism>
<dbReference type="Proteomes" id="UP000009131">
    <property type="component" value="Unassembled WGS sequence"/>
</dbReference>
<evidence type="ECO:0000313" key="2">
    <source>
        <dbReference type="EMBL" id="GAA97498.1"/>
    </source>
</evidence>
<protein>
    <submittedName>
        <fullName evidence="2">Uncharacterized protein</fullName>
    </submittedName>
</protein>
<dbReference type="Pfam" id="PF13093">
    <property type="entry name" value="FTA4"/>
    <property type="match status" value="1"/>
</dbReference>
<dbReference type="EMBL" id="BABT02000126">
    <property type="protein sequence ID" value="GAA97498.1"/>
    <property type="molecule type" value="Genomic_DNA"/>
</dbReference>
<dbReference type="AlphaFoldDB" id="G7E3T8"/>
<dbReference type="InterPro" id="IPR025207">
    <property type="entry name" value="Sim4_Fta4"/>
</dbReference>
<dbReference type="GO" id="GO:0031511">
    <property type="term" value="C:Mis6-Sim4 complex"/>
    <property type="evidence" value="ECO:0007669"/>
    <property type="project" value="InterPro"/>
</dbReference>
<keyword evidence="3" id="KW-1185">Reference proteome</keyword>